<comment type="caution">
    <text evidence="2">The sequence shown here is derived from an EMBL/GenBank/DDBJ whole genome shotgun (WGS) entry which is preliminary data.</text>
</comment>
<keyword evidence="1" id="KW-1133">Transmembrane helix</keyword>
<evidence type="ECO:0000313" key="3">
    <source>
        <dbReference type="Proteomes" id="UP000315868"/>
    </source>
</evidence>
<dbReference type="Proteomes" id="UP000315868">
    <property type="component" value="Unassembled WGS sequence"/>
</dbReference>
<dbReference type="EMBL" id="SFAM01000180">
    <property type="protein sequence ID" value="TRV07710.1"/>
    <property type="molecule type" value="Genomic_DNA"/>
</dbReference>
<sequence>MSIMQKIRIDNLECPAGYDLFLDSESFLDEVHESEYQRINGGVSPTLASSAWCFAGGVAVGAAISGAIAWGVKKILA</sequence>
<reference evidence="2 3" key="1">
    <citation type="submission" date="2019-01" db="EMBL/GenBank/DDBJ databases">
        <title>Coherence of Microcystis species and biogeography revealed through population genomics.</title>
        <authorList>
            <person name="Perez-Carrascal O.M."/>
            <person name="Terrat Y."/>
            <person name="Giani A."/>
            <person name="Fortin N."/>
            <person name="Tromas N."/>
            <person name="Shapiro B.J."/>
        </authorList>
    </citation>
    <scope>NUCLEOTIDE SEQUENCE [LARGE SCALE GENOMIC DNA]</scope>
    <source>
        <strain evidence="2">Mf_QC_C_20070823_S10D</strain>
    </source>
</reference>
<organism evidence="2 3">
    <name type="scientific">Microcystis flos-aquae Mf_QC_C_20070823_S10D</name>
    <dbReference type="NCBI Taxonomy" id="2486236"/>
    <lineage>
        <taxon>Bacteria</taxon>
        <taxon>Bacillati</taxon>
        <taxon>Cyanobacteriota</taxon>
        <taxon>Cyanophyceae</taxon>
        <taxon>Oscillatoriophycideae</taxon>
        <taxon>Chroococcales</taxon>
        <taxon>Microcystaceae</taxon>
        <taxon>Microcystis</taxon>
    </lineage>
</organism>
<proteinExistence type="predicted"/>
<keyword evidence="1" id="KW-0472">Membrane</keyword>
<evidence type="ECO:0000256" key="1">
    <source>
        <dbReference type="SAM" id="Phobius"/>
    </source>
</evidence>
<name>A0A552KI83_9CHRO</name>
<dbReference type="AlphaFoldDB" id="A0A552KI83"/>
<feature type="transmembrane region" description="Helical" evidence="1">
    <location>
        <begin position="49"/>
        <end position="72"/>
    </location>
</feature>
<protein>
    <recommendedName>
        <fullName evidence="4">Class IIb bacteriocin, lactobin A/cerein 7B family</fullName>
    </recommendedName>
</protein>
<evidence type="ECO:0000313" key="2">
    <source>
        <dbReference type="EMBL" id="TRV07710.1"/>
    </source>
</evidence>
<accession>A0A552KI83</accession>
<evidence type="ECO:0008006" key="4">
    <source>
        <dbReference type="Google" id="ProtNLM"/>
    </source>
</evidence>
<gene>
    <name evidence="2" type="ORF">EWV45_19220</name>
</gene>
<keyword evidence="1" id="KW-0812">Transmembrane</keyword>